<dbReference type="AlphaFoldDB" id="A0A9D2S1Z5"/>
<dbReference type="InterPro" id="IPR013830">
    <property type="entry name" value="SGNH_hydro"/>
</dbReference>
<accession>A0A9D2S1Z5</accession>
<evidence type="ECO:0000259" key="2">
    <source>
        <dbReference type="Pfam" id="PF13472"/>
    </source>
</evidence>
<dbReference type="Proteomes" id="UP000886803">
    <property type="component" value="Unassembled WGS sequence"/>
</dbReference>
<feature type="compositionally biased region" description="Low complexity" evidence="1">
    <location>
        <begin position="316"/>
        <end position="337"/>
    </location>
</feature>
<feature type="region of interest" description="Disordered" evidence="1">
    <location>
        <begin position="316"/>
        <end position="343"/>
    </location>
</feature>
<dbReference type="SUPFAM" id="SSF52266">
    <property type="entry name" value="SGNH hydrolase"/>
    <property type="match status" value="1"/>
</dbReference>
<feature type="domain" description="SGNH hydrolase-type esterase" evidence="2">
    <location>
        <begin position="102"/>
        <end position="274"/>
    </location>
</feature>
<reference evidence="3" key="1">
    <citation type="journal article" date="2021" name="PeerJ">
        <title>Extensive microbial diversity within the chicken gut microbiome revealed by metagenomics and culture.</title>
        <authorList>
            <person name="Gilroy R."/>
            <person name="Ravi A."/>
            <person name="Getino M."/>
            <person name="Pursley I."/>
            <person name="Horton D.L."/>
            <person name="Alikhan N.F."/>
            <person name="Baker D."/>
            <person name="Gharbi K."/>
            <person name="Hall N."/>
            <person name="Watson M."/>
            <person name="Adriaenssens E.M."/>
            <person name="Foster-Nyarko E."/>
            <person name="Jarju S."/>
            <person name="Secka A."/>
            <person name="Antonio M."/>
            <person name="Oren A."/>
            <person name="Chaudhuri R.R."/>
            <person name="La Ragione R."/>
            <person name="Hildebrand F."/>
            <person name="Pallen M.J."/>
        </authorList>
    </citation>
    <scope>NUCLEOTIDE SEQUENCE</scope>
    <source>
        <strain evidence="3">ChiBcec8-13705</strain>
    </source>
</reference>
<evidence type="ECO:0000313" key="3">
    <source>
        <dbReference type="EMBL" id="HJB40952.1"/>
    </source>
</evidence>
<dbReference type="EMBL" id="DWYG01000006">
    <property type="protein sequence ID" value="HJB40952.1"/>
    <property type="molecule type" value="Genomic_DNA"/>
</dbReference>
<comment type="caution">
    <text evidence="3">The sequence shown here is derived from an EMBL/GenBank/DDBJ whole genome shotgun (WGS) entry which is preliminary data.</text>
</comment>
<dbReference type="Gene3D" id="3.40.50.1110">
    <property type="entry name" value="SGNH hydrolase"/>
    <property type="match status" value="1"/>
</dbReference>
<feature type="compositionally biased region" description="Polar residues" evidence="1">
    <location>
        <begin position="452"/>
        <end position="467"/>
    </location>
</feature>
<reference evidence="3" key="2">
    <citation type="submission" date="2021-04" db="EMBL/GenBank/DDBJ databases">
        <authorList>
            <person name="Gilroy R."/>
        </authorList>
    </citation>
    <scope>NUCLEOTIDE SEQUENCE</scope>
    <source>
        <strain evidence="3">ChiBcec8-13705</strain>
    </source>
</reference>
<dbReference type="PANTHER" id="PTHR30383">
    <property type="entry name" value="THIOESTERASE 1/PROTEASE 1/LYSOPHOSPHOLIPASE L1"/>
    <property type="match status" value="1"/>
</dbReference>
<dbReference type="InterPro" id="IPR036514">
    <property type="entry name" value="SGNH_hydro_sf"/>
</dbReference>
<feature type="compositionally biased region" description="Basic and acidic residues" evidence="1">
    <location>
        <begin position="364"/>
        <end position="373"/>
    </location>
</feature>
<feature type="region of interest" description="Disordered" evidence="1">
    <location>
        <begin position="364"/>
        <end position="389"/>
    </location>
</feature>
<name>A0A9D2S1Z5_9FIRM</name>
<proteinExistence type="predicted"/>
<dbReference type="PANTHER" id="PTHR30383:SF5">
    <property type="entry name" value="SGNH HYDROLASE-TYPE ESTERASE DOMAIN-CONTAINING PROTEIN"/>
    <property type="match status" value="1"/>
</dbReference>
<evidence type="ECO:0000256" key="1">
    <source>
        <dbReference type="SAM" id="MobiDB-lite"/>
    </source>
</evidence>
<dbReference type="Pfam" id="PF13472">
    <property type="entry name" value="Lipase_GDSL_2"/>
    <property type="match status" value="1"/>
</dbReference>
<gene>
    <name evidence="3" type="ORF">H9945_00470</name>
</gene>
<organism evidence="3 4">
    <name type="scientific">Candidatus Gemmiger avicola</name>
    <dbReference type="NCBI Taxonomy" id="2838605"/>
    <lineage>
        <taxon>Bacteria</taxon>
        <taxon>Bacillati</taxon>
        <taxon>Bacillota</taxon>
        <taxon>Clostridia</taxon>
        <taxon>Eubacteriales</taxon>
        <taxon>Gemmiger</taxon>
    </lineage>
</organism>
<feature type="compositionally biased region" description="Pro residues" evidence="1">
    <location>
        <begin position="404"/>
        <end position="434"/>
    </location>
</feature>
<dbReference type="InterPro" id="IPR051532">
    <property type="entry name" value="Ester_Hydrolysis_Enzymes"/>
</dbReference>
<protein>
    <recommendedName>
        <fullName evidence="2">SGNH hydrolase-type esterase domain-containing protein</fullName>
    </recommendedName>
</protein>
<evidence type="ECO:0000313" key="4">
    <source>
        <dbReference type="Proteomes" id="UP000886803"/>
    </source>
</evidence>
<sequence length="467" mass="50356">MARRKRRNRTFWTGWSSRARMHFVLAICCALVLLTVVIALLVVHSLADPGAQTQGTAAASEPLVEDASYNKDENTIDTAQYASTILEESEDAGQEYIEETLFLGDSNTARMYRMFDYCSYDNAIGSVGMSARSLATYACVQFSGYSNYKTMPEAVALMQPQRVILTFGTNDLSPSYSTEDFIANYEEGIQAIVEAYPSVDIIVNSIPPLGQQHSNQSLTQTQVDEYNAGLVAMCEENGWKFLNSAETLKDPDTGYAKSGYVEASDGIHLTSAAMDALFSYIRTHSYITEDDRPTLTAIPEHIGDKDVSAGTAATVTNQNTASSSSTTATQAPASPTATPEPNYTYWDEVVEPTCTEQGYTIHHCDQDSSRDYTDSYTDPLGHTEPDANGYCTRCQTLIVTITPTPVPSPSPTPTPTPAPTEAPTPAPTEPPAPTEAPAVSEPTEDAPPAESGSENSSDAQSQPAETA</sequence>
<feature type="region of interest" description="Disordered" evidence="1">
    <location>
        <begin position="402"/>
        <end position="467"/>
    </location>
</feature>
<dbReference type="GO" id="GO:0004622">
    <property type="term" value="F:phosphatidylcholine lysophospholipase activity"/>
    <property type="evidence" value="ECO:0007669"/>
    <property type="project" value="TreeGrafter"/>
</dbReference>